<keyword evidence="2" id="KW-1185">Reference proteome</keyword>
<sequence length="157" mass="18205">MKKISILLGVVILIGVLANITHIMALTKLYSFNQHKKVTTETRVITFEDIFETLHQQRGLAQELRHSKTYSLIGEEVQKGLDDASDYEMFLRKHPQINTIKVELPIVTYKDGDRTIEYISGKGKVLEVLEDGQWKEFNGTWDDLWKDLIEKLNENKD</sequence>
<name>A0A0V8HD99_9BACI</name>
<dbReference type="EMBL" id="FMAU01000004">
    <property type="protein sequence ID" value="SCC26124.1"/>
    <property type="molecule type" value="Genomic_DNA"/>
</dbReference>
<dbReference type="Proteomes" id="UP000181997">
    <property type="component" value="Unassembled WGS sequence"/>
</dbReference>
<dbReference type="OrthoDB" id="2887637at2"/>
<gene>
    <name evidence="1" type="ORF">GA0061094_3547</name>
</gene>
<protein>
    <submittedName>
        <fullName evidence="1">Uncharacterized protein</fullName>
    </submittedName>
</protein>
<organism evidence="1 2">
    <name type="scientific">[Bacillus] enclensis</name>
    <dbReference type="NCBI Taxonomy" id="1402860"/>
    <lineage>
        <taxon>Bacteria</taxon>
        <taxon>Bacillati</taxon>
        <taxon>Bacillota</taxon>
        <taxon>Bacilli</taxon>
        <taxon>Bacillales</taxon>
        <taxon>Bacillaceae</taxon>
        <taxon>Rossellomorea</taxon>
    </lineage>
</organism>
<proteinExistence type="predicted"/>
<accession>A0A0V8HD99</accession>
<evidence type="ECO:0000313" key="1">
    <source>
        <dbReference type="EMBL" id="SCC26124.1"/>
    </source>
</evidence>
<dbReference type="RefSeq" id="WP_058299481.1">
    <property type="nucleotide sequence ID" value="NZ_FMAU01000004.1"/>
</dbReference>
<evidence type="ECO:0000313" key="2">
    <source>
        <dbReference type="Proteomes" id="UP000181997"/>
    </source>
</evidence>
<reference evidence="2" key="1">
    <citation type="submission" date="2016-08" db="EMBL/GenBank/DDBJ databases">
        <authorList>
            <person name="Varghese N."/>
            <person name="Submissions Spin"/>
        </authorList>
    </citation>
    <scope>NUCLEOTIDE SEQUENCE [LARGE SCALE GENOMIC DNA]</scope>
    <source>
        <strain evidence="2">SGD-1123</strain>
    </source>
</reference>
<dbReference type="AlphaFoldDB" id="A0A0V8HD99"/>